<feature type="region of interest" description="Disordered" evidence="6">
    <location>
        <begin position="67"/>
        <end position="195"/>
    </location>
</feature>
<dbReference type="InterPro" id="IPR013083">
    <property type="entry name" value="Znf_RING/FYVE/PHD"/>
</dbReference>
<dbReference type="InterPro" id="IPR056280">
    <property type="entry name" value="AIPP2-like_SPOC"/>
</dbReference>
<dbReference type="EMBL" id="JAXQNO010000012">
    <property type="protein sequence ID" value="KAK4787038.1"/>
    <property type="molecule type" value="Genomic_DNA"/>
</dbReference>
<evidence type="ECO:0000259" key="7">
    <source>
        <dbReference type="SMART" id="SM00249"/>
    </source>
</evidence>
<dbReference type="GO" id="GO:0034244">
    <property type="term" value="P:negative regulation of transcription elongation by RNA polymerase II"/>
    <property type="evidence" value="ECO:0007669"/>
    <property type="project" value="InterPro"/>
</dbReference>
<comment type="caution">
    <text evidence="8">The sequence shown here is derived from an EMBL/GenBank/DDBJ whole genome shotgun (WGS) entry which is preliminary data.</text>
</comment>
<accession>A0AAN7R5Y1</accession>
<feature type="region of interest" description="Disordered" evidence="6">
    <location>
        <begin position="967"/>
        <end position="991"/>
    </location>
</feature>
<dbReference type="InterPro" id="IPR049914">
    <property type="entry name" value="PHD1-3/5-6"/>
</dbReference>
<reference evidence="8 9" key="1">
    <citation type="journal article" date="2023" name="Hortic Res">
        <title>Pangenome of water caltrop reveals structural variations and asymmetric subgenome divergence after allopolyploidization.</title>
        <authorList>
            <person name="Zhang X."/>
            <person name="Chen Y."/>
            <person name="Wang L."/>
            <person name="Yuan Y."/>
            <person name="Fang M."/>
            <person name="Shi L."/>
            <person name="Lu R."/>
            <person name="Comes H.P."/>
            <person name="Ma Y."/>
            <person name="Chen Y."/>
            <person name="Huang G."/>
            <person name="Zhou Y."/>
            <person name="Zheng Z."/>
            <person name="Qiu Y."/>
        </authorList>
    </citation>
    <scope>NUCLEOTIDE SEQUENCE [LARGE SCALE GENOMIC DNA]</scope>
    <source>
        <strain evidence="8">F231</strain>
    </source>
</reference>
<feature type="compositionally biased region" description="Polar residues" evidence="6">
    <location>
        <begin position="155"/>
        <end position="175"/>
    </location>
</feature>
<evidence type="ECO:0000256" key="2">
    <source>
        <dbReference type="ARBA" id="ARBA00022771"/>
    </source>
</evidence>
<keyword evidence="1" id="KW-0479">Metal-binding</keyword>
<dbReference type="InterPro" id="IPR001965">
    <property type="entry name" value="Znf_PHD"/>
</dbReference>
<feature type="compositionally biased region" description="Polar residues" evidence="6">
    <location>
        <begin position="417"/>
        <end position="429"/>
    </location>
</feature>
<feature type="region of interest" description="Disordered" evidence="6">
    <location>
        <begin position="404"/>
        <end position="433"/>
    </location>
</feature>
<dbReference type="AlphaFoldDB" id="A0AAN7R5Y1"/>
<protein>
    <recommendedName>
        <fullName evidence="7">Zinc finger PHD-type domain-containing protein</fullName>
    </recommendedName>
</protein>
<evidence type="ECO:0000313" key="9">
    <source>
        <dbReference type="Proteomes" id="UP001346149"/>
    </source>
</evidence>
<dbReference type="Pfam" id="PF23121">
    <property type="entry name" value="SPOC_AIPP2"/>
    <property type="match status" value="1"/>
</dbReference>
<dbReference type="InterPro" id="IPR011011">
    <property type="entry name" value="Znf_FYVE_PHD"/>
</dbReference>
<feature type="domain" description="Zinc finger PHD-type" evidence="7">
    <location>
        <begin position="265"/>
        <end position="312"/>
    </location>
</feature>
<dbReference type="PANTHER" id="PTHR33304">
    <property type="match status" value="1"/>
</dbReference>
<dbReference type="Proteomes" id="UP001346149">
    <property type="component" value="Unassembled WGS sequence"/>
</dbReference>
<evidence type="ECO:0000313" key="8">
    <source>
        <dbReference type="EMBL" id="KAK4787038.1"/>
    </source>
</evidence>
<evidence type="ECO:0000256" key="5">
    <source>
        <dbReference type="ARBA" id="ARBA00023163"/>
    </source>
</evidence>
<dbReference type="SUPFAM" id="SSF57903">
    <property type="entry name" value="FYVE/PHD zinc finger"/>
    <property type="match status" value="1"/>
</dbReference>
<dbReference type="Gene3D" id="3.30.40.10">
    <property type="entry name" value="Zinc/RING finger domain, C3HC4 (zinc finger)"/>
    <property type="match status" value="1"/>
</dbReference>
<dbReference type="GO" id="GO:0008270">
    <property type="term" value="F:zinc ion binding"/>
    <property type="evidence" value="ECO:0007669"/>
    <property type="project" value="UniProtKB-KW"/>
</dbReference>
<sequence length="1002" mass="110591">MEKVSTTCNVRVKRCSTFINISHDSSNEEQKQNTSHTRNSKERTSTQVSAKIPDLCPLKRSSLSDIQCSIGDTSNPVNSSLRKMQSQNSGAVEVPDSPADDTSCVSGLDAINITAENSSNDAERKNSGSGSSASINSFLSSGKMFNDPQNIPDKLSTNSEESVNNQVARPSTTSEPLAAKSSKSPPLRECLPKEASACSNEKGELLSTTKPFRELPKISEHSDAKKGKEKLLVSRDQNCIVELPLPSRSADAINRPDLPDEDVRVCDICGDVGREYLLAICAKCNDGAEHIYCMRVKMDKVPASDWICEDCKINQELEKDIEKKVEEVDKVLKRAHSTITSQSHGSLGPTNLKRLKVDTGVSAFEKKTANSVSCSPKLPSKISSVNSEVLPVTKKRTLEINGESPKGIHTQEMPFLSGSSSPRNTSQGKVKTFLSSSSSRTTFSAGKSVLKWNSFNIRDKKVKDCQLQQDSDRSVKGIHNKNLGRSLSFKDARTVFSVSDISNDKKMLSPKSPLAKDQIRVRRTGDQISHLKNLTKFGSNADDKRGPRSVEFLQKPLNVTNHHAQKISQGRAHLSDSLKLKKCPPEKCPEVPLKENDKVVKGMKAETECKDKKLDAYRSFKGHYLNNFVPYQEGIIPQVDFIWKGNFEVSRSEVVTNLFPSIQAHKSNRASDKVDEVMAKSPQKIILDEVPRLSTWPAQFKDSPAVEDNIALFFFAQNLVSYEAYKRLLMHVTVNDLALKGHIKGVELLVFSSKVLPPGSQRWNNLLYLWGVFRTTRISSSENEKASQNQLCSPGCNTYCTPSLQSSDGPALVPPERVSEIAKPAVSSPGPKSSPLPAVPLPVIDHQLSSFSKLSFPGGKRDSYELDLEVSRETSTKNLPLGGSSNEARHDRKMKGILNEPSKPSSHLSNFLEPFPVFRPYDFASTSGSLNMENAAMMIPRYDEPSILWDVDLQLSLGPPINLPEKRKAWSLSSEESEQETRPKKGLQRAEDELSLCLSLSL</sequence>
<organism evidence="8 9">
    <name type="scientific">Trapa natans</name>
    <name type="common">Water chestnut</name>
    <dbReference type="NCBI Taxonomy" id="22666"/>
    <lineage>
        <taxon>Eukaryota</taxon>
        <taxon>Viridiplantae</taxon>
        <taxon>Streptophyta</taxon>
        <taxon>Embryophyta</taxon>
        <taxon>Tracheophyta</taxon>
        <taxon>Spermatophyta</taxon>
        <taxon>Magnoliopsida</taxon>
        <taxon>eudicotyledons</taxon>
        <taxon>Gunneridae</taxon>
        <taxon>Pentapetalae</taxon>
        <taxon>rosids</taxon>
        <taxon>malvids</taxon>
        <taxon>Myrtales</taxon>
        <taxon>Lythraceae</taxon>
        <taxon>Trapa</taxon>
    </lineage>
</organism>
<evidence type="ECO:0000256" key="6">
    <source>
        <dbReference type="SAM" id="MobiDB-lite"/>
    </source>
</evidence>
<dbReference type="GO" id="GO:0140566">
    <property type="term" value="F:histone reader activity"/>
    <property type="evidence" value="ECO:0007669"/>
    <property type="project" value="InterPro"/>
</dbReference>
<evidence type="ECO:0000256" key="4">
    <source>
        <dbReference type="ARBA" id="ARBA00023015"/>
    </source>
</evidence>
<evidence type="ECO:0000256" key="1">
    <source>
        <dbReference type="ARBA" id="ARBA00022723"/>
    </source>
</evidence>
<dbReference type="SMART" id="SM00249">
    <property type="entry name" value="PHD"/>
    <property type="match status" value="1"/>
</dbReference>
<gene>
    <name evidence="8" type="ORF">SAY86_010871</name>
</gene>
<keyword evidence="9" id="KW-1185">Reference proteome</keyword>
<keyword evidence="3" id="KW-0862">Zinc</keyword>
<dbReference type="PANTHER" id="PTHR33304:SF9">
    <property type="entry name" value="RING_FYVE_PHD ZINC FINGER SUPERFAMILY PROTEIN"/>
    <property type="match status" value="1"/>
</dbReference>
<feature type="compositionally biased region" description="Basic and acidic residues" evidence="6">
    <location>
        <begin position="979"/>
        <end position="991"/>
    </location>
</feature>
<feature type="compositionally biased region" description="Polar residues" evidence="6">
    <location>
        <begin position="67"/>
        <end position="90"/>
    </location>
</feature>
<keyword evidence="2" id="KW-0863">Zinc-finger</keyword>
<feature type="compositionally biased region" description="Low complexity" evidence="6">
    <location>
        <begin position="127"/>
        <end position="142"/>
    </location>
</feature>
<feature type="region of interest" description="Disordered" evidence="6">
    <location>
        <begin position="23"/>
        <end position="53"/>
    </location>
</feature>
<name>A0AAN7R5Y1_TRANT</name>
<evidence type="ECO:0000256" key="3">
    <source>
        <dbReference type="ARBA" id="ARBA00022833"/>
    </source>
</evidence>
<keyword evidence="5" id="KW-0804">Transcription</keyword>
<proteinExistence type="predicted"/>
<keyword evidence="4" id="KW-0805">Transcription regulation</keyword>